<proteinExistence type="predicted"/>
<reference evidence="2" key="2">
    <citation type="journal article" date="2010" name="Stand. Genomic Sci.">
        <title>Complete genome sequence of Vulcanisaeta distributa type strain (IC-017T).</title>
        <authorList>
            <person name="Mavromatis K."/>
            <person name="Sikorski J."/>
            <person name="Pabst E."/>
            <person name="Teshima H."/>
            <person name="Lapidus A."/>
            <person name="Lucas S."/>
            <person name="Nolan M."/>
            <person name="Glavina Del Rio T."/>
            <person name="Cheng J."/>
            <person name="Bruce D."/>
            <person name="Goodwin L."/>
            <person name="Pitluck S."/>
            <person name="Liolios K."/>
            <person name="Ivanova N."/>
            <person name="Mikhailova N."/>
            <person name="Pati A."/>
            <person name="Chen A."/>
            <person name="Palaniappan K."/>
            <person name="Land M."/>
            <person name="Hauser L."/>
            <person name="Chang Y."/>
            <person name="Jeffries C."/>
            <person name="Rohde M."/>
            <person name="Spring S."/>
            <person name="Goker M."/>
            <person name="Wirth R."/>
            <person name="Woyke T."/>
            <person name="Bristow J."/>
            <person name="Eisen J."/>
            <person name="Markowitz V."/>
            <person name="Hugenholtz P."/>
            <person name="Klenk H."/>
            <person name="Kyrpides N."/>
        </authorList>
    </citation>
    <scope>NUCLEOTIDE SEQUENCE [LARGE SCALE GENOMIC DNA]</scope>
    <source>
        <strain evidence="2">DSM 14429 / JCM 11212 / NBRC 100878 / IC-017</strain>
    </source>
</reference>
<dbReference type="EMBL" id="CP002100">
    <property type="protein sequence ID" value="ADN50057.1"/>
    <property type="molecule type" value="Genomic_DNA"/>
</dbReference>
<dbReference type="RefSeq" id="WP_013335782.1">
    <property type="nucleotide sequence ID" value="NC_014537.1"/>
</dbReference>
<dbReference type="GeneID" id="55648294"/>
<dbReference type="STRING" id="572478.Vdis_0662"/>
<accession>E1QVD0</accession>
<evidence type="ECO:0000313" key="1">
    <source>
        <dbReference type="EMBL" id="ADN50057.1"/>
    </source>
</evidence>
<name>E1QVD0_VULDI</name>
<sequence length="45" mass="5007">MTRDLIIDDALHWIKDRIGNGVINVENSAFGKWVIGNGQGIGQRQ</sequence>
<dbReference type="AlphaFoldDB" id="E1QVD0"/>
<protein>
    <submittedName>
        <fullName evidence="1">Uncharacterized protein</fullName>
    </submittedName>
</protein>
<evidence type="ECO:0000313" key="2">
    <source>
        <dbReference type="Proteomes" id="UP000006681"/>
    </source>
</evidence>
<reference evidence="1 2" key="1">
    <citation type="journal article" date="2010" name="Stand. Genomic Sci.">
        <title>Complete genome sequence of Vulcanisaeta distributa type strain (IC-017).</title>
        <authorList>
            <person name="Mavromatis K."/>
            <person name="Sikorski J."/>
            <person name="Pabst E."/>
            <person name="Teshima H."/>
            <person name="Lapidus A."/>
            <person name="Lucas S."/>
            <person name="Nolan M."/>
            <person name="Glavina Del Rio T."/>
            <person name="Cheng J.F."/>
            <person name="Bruce D."/>
            <person name="Goodwin L."/>
            <person name="Pitluck S."/>
            <person name="Liolios K."/>
            <person name="Ivanova N."/>
            <person name="Mikhailova N."/>
            <person name="Pati A."/>
            <person name="Chen A."/>
            <person name="Palaniappan K."/>
            <person name="Land M."/>
            <person name="Hauser L."/>
            <person name="Chang Y.J."/>
            <person name="Jeffries C.D."/>
            <person name="Rohde M."/>
            <person name="Spring S."/>
            <person name="Goker M."/>
            <person name="Wirth R."/>
            <person name="Woyke T."/>
            <person name="Bristow J."/>
            <person name="Eisen J.A."/>
            <person name="Markowitz V."/>
            <person name="Hugenholtz P."/>
            <person name="Klenk H.P."/>
            <person name="Kyrpides N.C."/>
        </authorList>
    </citation>
    <scope>NUCLEOTIDE SEQUENCE [LARGE SCALE GENOMIC DNA]</scope>
    <source>
        <strain evidence="2">DSM 14429 / JCM 11212 / NBRC 100878 / IC-017</strain>
    </source>
</reference>
<dbReference type="KEGG" id="vdi:Vdis_0662"/>
<dbReference type="Proteomes" id="UP000006681">
    <property type="component" value="Chromosome"/>
</dbReference>
<keyword evidence="2" id="KW-1185">Reference proteome</keyword>
<organism evidence="1 2">
    <name type="scientific">Vulcanisaeta distributa (strain DSM 14429 / JCM 11212 / NBRC 100878 / IC-017)</name>
    <dbReference type="NCBI Taxonomy" id="572478"/>
    <lineage>
        <taxon>Archaea</taxon>
        <taxon>Thermoproteota</taxon>
        <taxon>Thermoprotei</taxon>
        <taxon>Thermoproteales</taxon>
        <taxon>Thermoproteaceae</taxon>
        <taxon>Vulcanisaeta</taxon>
    </lineage>
</organism>
<dbReference type="HOGENOM" id="CLU_3194712_0_0_2"/>
<gene>
    <name evidence="1" type="ordered locus">Vdis_0662</name>
</gene>